<name>A0AAI8EUH3_XANAC</name>
<protein>
    <recommendedName>
        <fullName evidence="1">GP-PDE domain-containing protein</fullName>
    </recommendedName>
</protein>
<dbReference type="PANTHER" id="PTHR46320">
    <property type="entry name" value="GLYCEROPHOSPHODIESTER PHOSPHODIESTERASE 1"/>
    <property type="match status" value="1"/>
</dbReference>
<dbReference type="Proteomes" id="UP000000576">
    <property type="component" value="Chromosome"/>
</dbReference>
<reference evidence="2 3" key="1">
    <citation type="journal article" date="2002" name="Nature">
        <title>Comparison of the genomes of two Xanthomonas pathogens with differing host specificities.</title>
        <authorList>
            <person name="da Silva A.C."/>
            <person name="Ferro J.A."/>
            <person name="Reinach F.C."/>
            <person name="Farah C.S."/>
            <person name="Furlan L.R."/>
            <person name="Quaggio R.B."/>
            <person name="Monteiro-Vitorello C.B."/>
            <person name="Van Sluys M.A."/>
            <person name="Almeida N.F."/>
            <person name="Alves L.M."/>
            <person name="do Amaral A.M."/>
            <person name="Bertolini M.C."/>
            <person name="Camargo L.E."/>
            <person name="Camarotte G."/>
            <person name="Cannavan F."/>
            <person name="Cardozo J."/>
            <person name="Chambergo F."/>
            <person name="Ciapina L.P."/>
            <person name="Cicarelli R.M."/>
            <person name="Coutinho L.L."/>
            <person name="Cursino-Santos J.R."/>
            <person name="El-Dorry H."/>
            <person name="Faria J.B."/>
            <person name="Ferreira A.J."/>
            <person name="Ferreira R.C."/>
            <person name="Ferro M.I."/>
            <person name="Formighieri E.F."/>
            <person name="Franco M.C."/>
            <person name="Greggio C.C."/>
            <person name="Gruber A."/>
            <person name="Katsuyama A.M."/>
            <person name="Kishi L.T."/>
            <person name="Leite R.P."/>
            <person name="Lemos E.G."/>
            <person name="Lemos M.V."/>
            <person name="Locali E.C."/>
            <person name="Machado M.A."/>
            <person name="Madeira A.M."/>
            <person name="Martinez-Rossi N.M."/>
            <person name="Martins E.C."/>
            <person name="Meidanis J."/>
            <person name="Menck C.F."/>
            <person name="Miyaki C.Y."/>
            <person name="Moon D.H."/>
            <person name="Moreira L.M."/>
            <person name="Novo M.T."/>
            <person name="Okura V.K."/>
            <person name="Oliveira M.C."/>
            <person name="Oliveira V.R."/>
            <person name="Pereira H.A."/>
            <person name="Rossi A."/>
            <person name="Sena J.A."/>
            <person name="Silva C."/>
            <person name="de Souza R.F."/>
            <person name="Spinola L.A."/>
            <person name="Takita M.A."/>
            <person name="Tamura R.E."/>
            <person name="Teixeira E.C."/>
            <person name="Tezza R.I."/>
            <person name="Trindade dos Santos M."/>
            <person name="Truffi D."/>
            <person name="Tsai S.M."/>
            <person name="White F.F."/>
            <person name="Setubal J.C."/>
            <person name="Kitajima J.P."/>
        </authorList>
    </citation>
    <scope>NUCLEOTIDE SEQUENCE [LARGE SCALE GENOMIC DNA]</scope>
    <source>
        <strain evidence="2 3">306</strain>
    </source>
</reference>
<dbReference type="CDD" id="cd08566">
    <property type="entry name" value="GDPD_AtGDE_like"/>
    <property type="match status" value="1"/>
</dbReference>
<dbReference type="InterPro" id="IPR017946">
    <property type="entry name" value="PLC-like_Pdiesterase_TIM-brl"/>
</dbReference>
<dbReference type="GO" id="GO:0006580">
    <property type="term" value="P:ethanolamine metabolic process"/>
    <property type="evidence" value="ECO:0007669"/>
    <property type="project" value="TreeGrafter"/>
</dbReference>
<proteinExistence type="predicted"/>
<sequence length="389" mass="42433">MVSTHRSSSLVLHLPSFLLDTRDMTTSCKTHPLARACRLVGTLALLAALPQLAMAACNDSTANKMDAILFNGADKTTVLAHRGLWGKYAGIADLPENSRGALQAANDQCMDGVELDVKLTSDGVPVLLHDYNLGRTTTVWQQHPGVKYDPITNQGVNPSVLVTPWSQVSALFLLSPDRTTITGYHVPRVDDVFAYYKQHNLRTPMVFDIKDAATVRAVRRAAEGAFGVASGSYVAAKVNATLYTSRDAYRADGSGMVGIPVFTTNMLGKINVRQTISAWMNDGQQTMEINVKQLGGLLQSDADFIRERGYRVGVFQAIPDGPYAGKFYQNSGACCYALSDLYFSYSGGRDTADNRGSLDFITRDEDFRLITTDDPKGAIAYLRARGKHE</sequence>
<dbReference type="PANTHER" id="PTHR46320:SF1">
    <property type="entry name" value="GLYCEROPHOSPHODIESTER PHOSPHODIESTERASE 1"/>
    <property type="match status" value="1"/>
</dbReference>
<dbReference type="Gene3D" id="3.20.20.190">
    <property type="entry name" value="Phosphatidylinositol (PI) phosphodiesterase"/>
    <property type="match status" value="1"/>
</dbReference>
<dbReference type="GO" id="GO:0008889">
    <property type="term" value="F:glycerophosphodiester phosphodiesterase activity"/>
    <property type="evidence" value="ECO:0007669"/>
    <property type="project" value="TreeGrafter"/>
</dbReference>
<evidence type="ECO:0000313" key="3">
    <source>
        <dbReference type="Proteomes" id="UP000000576"/>
    </source>
</evidence>
<evidence type="ECO:0000313" key="2">
    <source>
        <dbReference type="EMBL" id="AAM39010.1"/>
    </source>
</evidence>
<dbReference type="PROSITE" id="PS51704">
    <property type="entry name" value="GP_PDE"/>
    <property type="match status" value="1"/>
</dbReference>
<feature type="domain" description="GP-PDE" evidence="1">
    <location>
        <begin position="76"/>
        <end position="349"/>
    </location>
</feature>
<evidence type="ECO:0000259" key="1">
    <source>
        <dbReference type="PROSITE" id="PS51704"/>
    </source>
</evidence>
<accession>A0AAI8EUH3</accession>
<dbReference type="GO" id="GO:0070291">
    <property type="term" value="P:N-acylethanolamine metabolic process"/>
    <property type="evidence" value="ECO:0007669"/>
    <property type="project" value="TreeGrafter"/>
</dbReference>
<dbReference type="GO" id="GO:0006644">
    <property type="term" value="P:phospholipid metabolic process"/>
    <property type="evidence" value="ECO:0007669"/>
    <property type="project" value="TreeGrafter"/>
</dbReference>
<dbReference type="SUPFAM" id="SSF51695">
    <property type="entry name" value="PLC-like phosphodiesterases"/>
    <property type="match status" value="1"/>
</dbReference>
<dbReference type="EMBL" id="AE008923">
    <property type="protein sequence ID" value="AAM39010.1"/>
    <property type="molecule type" value="Genomic_DNA"/>
</dbReference>
<gene>
    <name evidence="2" type="ordered locus">XAC4175</name>
</gene>
<dbReference type="InterPro" id="IPR030395">
    <property type="entry name" value="GP_PDE_dom"/>
</dbReference>
<dbReference type="Pfam" id="PF03009">
    <property type="entry name" value="GDPD"/>
    <property type="match status" value="1"/>
</dbReference>
<dbReference type="GO" id="GO:0005886">
    <property type="term" value="C:plasma membrane"/>
    <property type="evidence" value="ECO:0007669"/>
    <property type="project" value="TreeGrafter"/>
</dbReference>
<organism evidence="2 3">
    <name type="scientific">Xanthomonas axonopodis pv. citri (strain 306)</name>
    <dbReference type="NCBI Taxonomy" id="190486"/>
    <lineage>
        <taxon>Bacteria</taxon>
        <taxon>Pseudomonadati</taxon>
        <taxon>Pseudomonadota</taxon>
        <taxon>Gammaproteobacteria</taxon>
        <taxon>Lysobacterales</taxon>
        <taxon>Lysobacteraceae</taxon>
        <taxon>Xanthomonas</taxon>
    </lineage>
</organism>
<dbReference type="AlphaFoldDB" id="A0AAI8EUH3"/>
<dbReference type="KEGG" id="xac:XAC4175"/>